<dbReference type="Pfam" id="PF03328">
    <property type="entry name" value="HpcH_HpaI"/>
    <property type="match status" value="1"/>
</dbReference>
<dbReference type="Proteomes" id="UP001499910">
    <property type="component" value="Unassembled WGS sequence"/>
</dbReference>
<name>A0ABP9L506_9RHOB</name>
<evidence type="ECO:0000256" key="2">
    <source>
        <dbReference type="ARBA" id="ARBA00022723"/>
    </source>
</evidence>
<feature type="domain" description="HpcH/HpaI aldolase/citrate lyase" evidence="4">
    <location>
        <begin position="19"/>
        <end position="243"/>
    </location>
</feature>
<evidence type="ECO:0000313" key="5">
    <source>
        <dbReference type="EMBL" id="GAA5069381.1"/>
    </source>
</evidence>
<comment type="caution">
    <text evidence="5">The sequence shown here is derived from an EMBL/GenBank/DDBJ whole genome shotgun (WGS) entry which is preliminary data.</text>
</comment>
<proteinExistence type="inferred from homology"/>
<dbReference type="RefSeq" id="WP_259546209.1">
    <property type="nucleotide sequence ID" value="NZ_BAABHW010000001.1"/>
</dbReference>
<accession>A0ABP9L506</accession>
<dbReference type="EMBL" id="BAABHW010000001">
    <property type="protein sequence ID" value="GAA5069381.1"/>
    <property type="molecule type" value="Genomic_DNA"/>
</dbReference>
<reference evidence="6" key="1">
    <citation type="journal article" date="2019" name="Int. J. Syst. Evol. Microbiol.">
        <title>The Global Catalogue of Microorganisms (GCM) 10K type strain sequencing project: providing services to taxonomists for standard genome sequencing and annotation.</title>
        <authorList>
            <consortium name="The Broad Institute Genomics Platform"/>
            <consortium name="The Broad Institute Genome Sequencing Center for Infectious Disease"/>
            <person name="Wu L."/>
            <person name="Ma J."/>
        </authorList>
    </citation>
    <scope>NUCLEOTIDE SEQUENCE [LARGE SCALE GENOMIC DNA]</scope>
    <source>
        <strain evidence="6">JCM 18015</strain>
    </source>
</reference>
<evidence type="ECO:0000313" key="6">
    <source>
        <dbReference type="Proteomes" id="UP001499910"/>
    </source>
</evidence>
<dbReference type="InterPro" id="IPR015813">
    <property type="entry name" value="Pyrv/PenolPyrv_kinase-like_dom"/>
</dbReference>
<keyword evidence="2" id="KW-0479">Metal-binding</keyword>
<dbReference type="GO" id="GO:0016829">
    <property type="term" value="F:lyase activity"/>
    <property type="evidence" value="ECO:0007669"/>
    <property type="project" value="UniProtKB-KW"/>
</dbReference>
<dbReference type="PANTHER" id="PTHR30502">
    <property type="entry name" value="2-KETO-3-DEOXY-L-RHAMNONATE ALDOLASE"/>
    <property type="match status" value="1"/>
</dbReference>
<dbReference type="SUPFAM" id="SSF51621">
    <property type="entry name" value="Phosphoenolpyruvate/pyruvate domain"/>
    <property type="match status" value="1"/>
</dbReference>
<dbReference type="InterPro" id="IPR040442">
    <property type="entry name" value="Pyrv_kinase-like_dom_sf"/>
</dbReference>
<protein>
    <submittedName>
        <fullName evidence="5">HpcH/HpaI aldolase/citrate lyase family protein</fullName>
    </submittedName>
</protein>
<evidence type="ECO:0000256" key="3">
    <source>
        <dbReference type="ARBA" id="ARBA00023239"/>
    </source>
</evidence>
<dbReference type="InterPro" id="IPR005000">
    <property type="entry name" value="Aldolase/citrate-lyase_domain"/>
</dbReference>
<evidence type="ECO:0000256" key="1">
    <source>
        <dbReference type="ARBA" id="ARBA00005568"/>
    </source>
</evidence>
<dbReference type="PANTHER" id="PTHR30502:SF0">
    <property type="entry name" value="PHOSPHOENOLPYRUVATE CARBOXYLASE FAMILY PROTEIN"/>
    <property type="match status" value="1"/>
</dbReference>
<comment type="similarity">
    <text evidence="1">Belongs to the HpcH/HpaI aldolase family.</text>
</comment>
<sequence length="253" mass="26240">MPAPRNDLKGALAAGQLQRGLWLNLDSPLTAEIAGRAGFDWCLIDGEHGPWDPAGIRNQLIALENTGTNAVLRVPVAEDWILKQALDLGVQTVLVPMVNSVAEAEAVVRACRYPPDGVRGMGAAVARAGAYGNIPDYAASANDEICILVQAESRAAMADLEGIASVDGVDGVFIGPADLGADMGYRDALDAPELWAEIERGIGVIREAGKSPGIIVFGDDAEAQMVEWGVTFLGVGSDASLLAAALKKAAAPA</sequence>
<keyword evidence="3 5" id="KW-0456">Lyase</keyword>
<keyword evidence="6" id="KW-1185">Reference proteome</keyword>
<organism evidence="5 6">
    <name type="scientific">[Roseibacterium] beibuensis</name>
    <dbReference type="NCBI Taxonomy" id="1193142"/>
    <lineage>
        <taxon>Bacteria</taxon>
        <taxon>Pseudomonadati</taxon>
        <taxon>Pseudomonadota</taxon>
        <taxon>Alphaproteobacteria</taxon>
        <taxon>Rhodobacterales</taxon>
        <taxon>Roseobacteraceae</taxon>
        <taxon>Roseicyclus</taxon>
    </lineage>
</organism>
<gene>
    <name evidence="5" type="ORF">GCM10023209_11070</name>
</gene>
<dbReference type="Gene3D" id="3.20.20.60">
    <property type="entry name" value="Phosphoenolpyruvate-binding domains"/>
    <property type="match status" value="1"/>
</dbReference>
<evidence type="ECO:0000259" key="4">
    <source>
        <dbReference type="Pfam" id="PF03328"/>
    </source>
</evidence>
<dbReference type="InterPro" id="IPR050251">
    <property type="entry name" value="HpcH-HpaI_aldolase"/>
</dbReference>